<dbReference type="InterPro" id="IPR000253">
    <property type="entry name" value="FHA_dom"/>
</dbReference>
<protein>
    <submittedName>
        <fullName evidence="1">Uncharacterized protein</fullName>
    </submittedName>
</protein>
<dbReference type="PANTHER" id="PTHR23308">
    <property type="entry name" value="NUCLEAR INHIBITOR OF PROTEIN PHOSPHATASE-1"/>
    <property type="match status" value="1"/>
</dbReference>
<dbReference type="KEGG" id="ccot:CCAX7_11570"/>
<dbReference type="InterPro" id="IPR050923">
    <property type="entry name" value="Cell_Proc_Reg/RNA_Proc"/>
</dbReference>
<organism evidence="1 2">
    <name type="scientific">Capsulimonas corticalis</name>
    <dbReference type="NCBI Taxonomy" id="2219043"/>
    <lineage>
        <taxon>Bacteria</taxon>
        <taxon>Bacillati</taxon>
        <taxon>Armatimonadota</taxon>
        <taxon>Armatimonadia</taxon>
        <taxon>Capsulimonadales</taxon>
        <taxon>Capsulimonadaceae</taxon>
        <taxon>Capsulimonas</taxon>
    </lineage>
</organism>
<dbReference type="PROSITE" id="PS50076">
    <property type="entry name" value="DNAJ_2"/>
    <property type="match status" value="1"/>
</dbReference>
<dbReference type="RefSeq" id="WP_165864148.1">
    <property type="nucleotide sequence ID" value="NZ_AP025739.1"/>
</dbReference>
<name>A0A402CUW7_9BACT</name>
<keyword evidence="2" id="KW-1185">Reference proteome</keyword>
<sequence>MKNYYDILEVPHGCAAPEIREAYRRLAQQYLWDKDAFSEVKEAYEVLTSPSRRAEYDRATFVAAQVDAPVEAEADLSEFAARCPVGAAGNCPVVNARVPRTEEFCPECGVMLTTLPTAGFELSETAETPSWNVWFEEDTGRQHRLAVGPNVVGREGADVLLPDKTISRQHARVDVNEDGQVSVEDLGSTNGTQINGEPLTPLTPRVLQSEDTVRFGSIRVVLRVPGSEGARVRESEPEPLLESGLDMPLTPSPLMDMSGLLRNAGEFEPIAMERVFPAPDASLAPSLAKLVVTRGDVIWDHPLIIGLTTFGRHAESTIVLRNDPYVSTTHAQIIAEGDAFQFTDLGSTNGTLLNGERLLPDQPVLLKPGDEIVIGGTIFRFEPAVGSSGGYGSASVE</sequence>
<dbReference type="PROSITE" id="PS50006">
    <property type="entry name" value="FHA_DOMAIN"/>
    <property type="match status" value="2"/>
</dbReference>
<evidence type="ECO:0000313" key="2">
    <source>
        <dbReference type="Proteomes" id="UP000287394"/>
    </source>
</evidence>
<reference evidence="1 2" key="1">
    <citation type="journal article" date="2019" name="Int. J. Syst. Evol. Microbiol.">
        <title>Capsulimonas corticalis gen. nov., sp. nov., an aerobic capsulated bacterium, of a novel bacterial order, Capsulimonadales ord. nov., of the class Armatimonadia of the phylum Armatimonadetes.</title>
        <authorList>
            <person name="Li J."/>
            <person name="Kudo C."/>
            <person name="Tonouchi A."/>
        </authorList>
    </citation>
    <scope>NUCLEOTIDE SEQUENCE [LARGE SCALE GENOMIC DNA]</scope>
    <source>
        <strain evidence="1 2">AX-7</strain>
    </source>
</reference>
<dbReference type="PRINTS" id="PR00625">
    <property type="entry name" value="JDOMAIN"/>
</dbReference>
<gene>
    <name evidence="1" type="ORF">CCAX7_11570</name>
</gene>
<dbReference type="SMART" id="SM00271">
    <property type="entry name" value="DnaJ"/>
    <property type="match status" value="1"/>
</dbReference>
<accession>A0A402CUW7</accession>
<dbReference type="InterPro" id="IPR018247">
    <property type="entry name" value="EF_Hand_1_Ca_BS"/>
</dbReference>
<dbReference type="CDD" id="cd06257">
    <property type="entry name" value="DnaJ"/>
    <property type="match status" value="1"/>
</dbReference>
<dbReference type="Gene3D" id="1.10.287.110">
    <property type="entry name" value="DnaJ domain"/>
    <property type="match status" value="1"/>
</dbReference>
<dbReference type="Pfam" id="PF00226">
    <property type="entry name" value="DnaJ"/>
    <property type="match status" value="1"/>
</dbReference>
<dbReference type="PROSITE" id="PS00018">
    <property type="entry name" value="EF_HAND_1"/>
    <property type="match status" value="1"/>
</dbReference>
<dbReference type="Proteomes" id="UP000287394">
    <property type="component" value="Chromosome"/>
</dbReference>
<dbReference type="InterPro" id="IPR008984">
    <property type="entry name" value="SMAD_FHA_dom_sf"/>
</dbReference>
<dbReference type="EMBL" id="AP025739">
    <property type="protein sequence ID" value="BDI29106.1"/>
    <property type="molecule type" value="Genomic_DNA"/>
</dbReference>
<dbReference type="AlphaFoldDB" id="A0A402CUW7"/>
<dbReference type="CDD" id="cd00060">
    <property type="entry name" value="FHA"/>
    <property type="match status" value="2"/>
</dbReference>
<dbReference type="SMART" id="SM00240">
    <property type="entry name" value="FHA"/>
    <property type="match status" value="2"/>
</dbReference>
<dbReference type="SUPFAM" id="SSF46565">
    <property type="entry name" value="Chaperone J-domain"/>
    <property type="match status" value="1"/>
</dbReference>
<proteinExistence type="predicted"/>
<dbReference type="Gene3D" id="2.60.200.20">
    <property type="match status" value="2"/>
</dbReference>
<evidence type="ECO:0000313" key="1">
    <source>
        <dbReference type="EMBL" id="BDI29106.1"/>
    </source>
</evidence>
<dbReference type="InterPro" id="IPR001623">
    <property type="entry name" value="DnaJ_domain"/>
</dbReference>
<dbReference type="Pfam" id="PF00498">
    <property type="entry name" value="FHA"/>
    <property type="match status" value="2"/>
</dbReference>
<dbReference type="InterPro" id="IPR036869">
    <property type="entry name" value="J_dom_sf"/>
</dbReference>
<dbReference type="SUPFAM" id="SSF49879">
    <property type="entry name" value="SMAD/FHA domain"/>
    <property type="match status" value="2"/>
</dbReference>